<keyword evidence="1" id="KW-0472">Membrane</keyword>
<feature type="transmembrane region" description="Helical" evidence="1">
    <location>
        <begin position="26"/>
        <end position="46"/>
    </location>
</feature>
<keyword evidence="3" id="KW-1185">Reference proteome</keyword>
<reference evidence="2" key="1">
    <citation type="submission" date="2022-07" db="EMBL/GenBank/DDBJ databases">
        <title>Phylogenomic reconstructions and comparative analyses of Kickxellomycotina fungi.</title>
        <authorList>
            <person name="Reynolds N.K."/>
            <person name="Stajich J.E."/>
            <person name="Barry K."/>
            <person name="Grigoriev I.V."/>
            <person name="Crous P."/>
            <person name="Smith M.E."/>
        </authorList>
    </citation>
    <scope>NUCLEOTIDE SEQUENCE</scope>
    <source>
        <strain evidence="2">NBRC 100468</strain>
    </source>
</reference>
<keyword evidence="1" id="KW-1133">Transmembrane helix</keyword>
<keyword evidence="1" id="KW-0812">Transmembrane</keyword>
<evidence type="ECO:0000313" key="3">
    <source>
        <dbReference type="Proteomes" id="UP001150538"/>
    </source>
</evidence>
<gene>
    <name evidence="2" type="ORF">H4219_005162</name>
</gene>
<dbReference type="Proteomes" id="UP001150538">
    <property type="component" value="Unassembled WGS sequence"/>
</dbReference>
<sequence>MMVTWAQITFTLRKPKSPKEDLQTEILFFSAIIIVILALTVKYAAFYARRDPVPMIVWGWYLAAVASANSSDKVARSLAIASSVIILLVSAGVMLWLFKLLWPQVKSRQLTIFEFEEKTGQKKNRALRNRIQHDCNQDNVALEYKQ</sequence>
<accession>A0A9W7ZP30</accession>
<protein>
    <submittedName>
        <fullName evidence="2">Uncharacterized protein</fullName>
    </submittedName>
</protein>
<evidence type="ECO:0000256" key="1">
    <source>
        <dbReference type="SAM" id="Phobius"/>
    </source>
</evidence>
<evidence type="ECO:0000313" key="2">
    <source>
        <dbReference type="EMBL" id="KAJ1913559.1"/>
    </source>
</evidence>
<comment type="caution">
    <text evidence="2">The sequence shown here is derived from an EMBL/GenBank/DDBJ whole genome shotgun (WGS) entry which is preliminary data.</text>
</comment>
<feature type="transmembrane region" description="Helical" evidence="1">
    <location>
        <begin position="77"/>
        <end position="98"/>
    </location>
</feature>
<dbReference type="AlphaFoldDB" id="A0A9W7ZP30"/>
<proteinExistence type="predicted"/>
<dbReference type="EMBL" id="JANBPU010000254">
    <property type="protein sequence ID" value="KAJ1913559.1"/>
    <property type="molecule type" value="Genomic_DNA"/>
</dbReference>
<organism evidence="2 3">
    <name type="scientific">Mycoemilia scoparia</name>
    <dbReference type="NCBI Taxonomy" id="417184"/>
    <lineage>
        <taxon>Eukaryota</taxon>
        <taxon>Fungi</taxon>
        <taxon>Fungi incertae sedis</taxon>
        <taxon>Zoopagomycota</taxon>
        <taxon>Kickxellomycotina</taxon>
        <taxon>Kickxellomycetes</taxon>
        <taxon>Kickxellales</taxon>
        <taxon>Kickxellaceae</taxon>
        <taxon>Mycoemilia</taxon>
    </lineage>
</organism>
<name>A0A9W7ZP30_9FUNG</name>